<organism evidence="1 2">
    <name type="scientific">Dactylosporangium roseum</name>
    <dbReference type="NCBI Taxonomy" id="47989"/>
    <lineage>
        <taxon>Bacteria</taxon>
        <taxon>Bacillati</taxon>
        <taxon>Actinomycetota</taxon>
        <taxon>Actinomycetes</taxon>
        <taxon>Micromonosporales</taxon>
        <taxon>Micromonosporaceae</taxon>
        <taxon>Dactylosporangium</taxon>
    </lineage>
</organism>
<dbReference type="InterPro" id="IPR035901">
    <property type="entry name" value="GIY-YIG_endonuc_sf"/>
</dbReference>
<dbReference type="EMBL" id="CP073721">
    <property type="protein sequence ID" value="UWZ37996.1"/>
    <property type="molecule type" value="Genomic_DNA"/>
</dbReference>
<proteinExistence type="predicted"/>
<protein>
    <recommendedName>
        <fullName evidence="3">GIY-YIG domain-containing protein</fullName>
    </recommendedName>
</protein>
<sequence>MAVAGIVYLLHFDRAFGHARHYTGWTRDLTARLAEHAAGRGARLLAVVHAAGIGWQLARTWEGTRADERALKRQGGASRRCPLCGVTARRR</sequence>
<keyword evidence="2" id="KW-1185">Reference proteome</keyword>
<reference evidence="1" key="1">
    <citation type="submission" date="2021-04" db="EMBL/GenBank/DDBJ databases">
        <title>Biosynthetic gene clusters of Dactylosporangioum roseum.</title>
        <authorList>
            <person name="Hartkoorn R.C."/>
            <person name="Beaudoing E."/>
            <person name="Hot D."/>
            <person name="Moureu S."/>
        </authorList>
    </citation>
    <scope>NUCLEOTIDE SEQUENCE</scope>
    <source>
        <strain evidence="1">NRRL B-16295</strain>
    </source>
</reference>
<dbReference type="Gene3D" id="3.40.1440.10">
    <property type="entry name" value="GIY-YIG endonuclease"/>
    <property type="match status" value="1"/>
</dbReference>
<evidence type="ECO:0000313" key="1">
    <source>
        <dbReference type="EMBL" id="UWZ37996.1"/>
    </source>
</evidence>
<dbReference type="Proteomes" id="UP001058271">
    <property type="component" value="Chromosome"/>
</dbReference>
<evidence type="ECO:0008006" key="3">
    <source>
        <dbReference type="Google" id="ProtNLM"/>
    </source>
</evidence>
<gene>
    <name evidence="1" type="ORF">Drose_06915</name>
</gene>
<name>A0ABY5Z8W5_9ACTN</name>
<accession>A0ABY5Z8W5</accession>
<dbReference type="RefSeq" id="WP_260727364.1">
    <property type="nucleotide sequence ID" value="NZ_BAAABS010000033.1"/>
</dbReference>
<evidence type="ECO:0000313" key="2">
    <source>
        <dbReference type="Proteomes" id="UP001058271"/>
    </source>
</evidence>